<evidence type="ECO:0000256" key="5">
    <source>
        <dbReference type="SAM" id="SignalP"/>
    </source>
</evidence>
<keyword evidence="8" id="KW-1185">Reference proteome</keyword>
<keyword evidence="2" id="KW-0201">Cytochrome c-type biogenesis</keyword>
<keyword evidence="5" id="KW-0732">Signal</keyword>
<dbReference type="PROSITE" id="PS00194">
    <property type="entry name" value="THIOREDOXIN_1"/>
    <property type="match status" value="1"/>
</dbReference>
<dbReference type="InterPro" id="IPR050553">
    <property type="entry name" value="Thioredoxin_ResA/DsbE_sf"/>
</dbReference>
<dbReference type="GO" id="GO:0030313">
    <property type="term" value="C:cell envelope"/>
    <property type="evidence" value="ECO:0007669"/>
    <property type="project" value="UniProtKB-SubCell"/>
</dbReference>
<dbReference type="AlphaFoldDB" id="A0A1G7KVR6"/>
<feature type="signal peptide" evidence="5">
    <location>
        <begin position="1"/>
        <end position="20"/>
    </location>
</feature>
<dbReference type="InterPro" id="IPR017937">
    <property type="entry name" value="Thioredoxin_CS"/>
</dbReference>
<reference evidence="7 8" key="1">
    <citation type="submission" date="2016-10" db="EMBL/GenBank/DDBJ databases">
        <authorList>
            <person name="de Groot N.N."/>
        </authorList>
    </citation>
    <scope>NUCLEOTIDE SEQUENCE [LARGE SCALE GENOMIC DNA]</scope>
    <source>
        <strain evidence="7 8">47C3B</strain>
    </source>
</reference>
<dbReference type="GO" id="GO:0017004">
    <property type="term" value="P:cytochrome complex assembly"/>
    <property type="evidence" value="ECO:0007669"/>
    <property type="project" value="UniProtKB-KW"/>
</dbReference>
<dbReference type="Pfam" id="PF00578">
    <property type="entry name" value="AhpC-TSA"/>
    <property type="match status" value="1"/>
</dbReference>
<dbReference type="CDD" id="cd02966">
    <property type="entry name" value="TlpA_like_family"/>
    <property type="match status" value="1"/>
</dbReference>
<proteinExistence type="predicted"/>
<keyword evidence="4" id="KW-0676">Redox-active center</keyword>
<dbReference type="GO" id="GO:0016491">
    <property type="term" value="F:oxidoreductase activity"/>
    <property type="evidence" value="ECO:0007669"/>
    <property type="project" value="InterPro"/>
</dbReference>
<evidence type="ECO:0000313" key="8">
    <source>
        <dbReference type="Proteomes" id="UP000199072"/>
    </source>
</evidence>
<dbReference type="InterPro" id="IPR036249">
    <property type="entry name" value="Thioredoxin-like_sf"/>
</dbReference>
<organism evidence="7 8">
    <name type="scientific">Mucilaginibacter pineti</name>
    <dbReference type="NCBI Taxonomy" id="1391627"/>
    <lineage>
        <taxon>Bacteria</taxon>
        <taxon>Pseudomonadati</taxon>
        <taxon>Bacteroidota</taxon>
        <taxon>Sphingobacteriia</taxon>
        <taxon>Sphingobacteriales</taxon>
        <taxon>Sphingobacteriaceae</taxon>
        <taxon>Mucilaginibacter</taxon>
    </lineage>
</organism>
<dbReference type="Proteomes" id="UP000199072">
    <property type="component" value="Unassembled WGS sequence"/>
</dbReference>
<dbReference type="Gene3D" id="3.40.30.10">
    <property type="entry name" value="Glutaredoxin"/>
    <property type="match status" value="1"/>
</dbReference>
<dbReference type="GO" id="GO:0016209">
    <property type="term" value="F:antioxidant activity"/>
    <property type="evidence" value="ECO:0007669"/>
    <property type="project" value="InterPro"/>
</dbReference>
<dbReference type="InterPro" id="IPR013766">
    <property type="entry name" value="Thioredoxin_domain"/>
</dbReference>
<dbReference type="PROSITE" id="PS51352">
    <property type="entry name" value="THIOREDOXIN_2"/>
    <property type="match status" value="1"/>
</dbReference>
<dbReference type="OrthoDB" id="702151at2"/>
<protein>
    <submittedName>
        <fullName evidence="7">Peroxiredoxin</fullName>
    </submittedName>
</protein>
<evidence type="ECO:0000256" key="1">
    <source>
        <dbReference type="ARBA" id="ARBA00004196"/>
    </source>
</evidence>
<accession>A0A1G7KVR6</accession>
<evidence type="ECO:0000256" key="3">
    <source>
        <dbReference type="ARBA" id="ARBA00023157"/>
    </source>
</evidence>
<name>A0A1G7KVR6_9SPHI</name>
<dbReference type="InterPro" id="IPR000866">
    <property type="entry name" value="AhpC/TSA"/>
</dbReference>
<sequence length="384" mass="45358">MLKIILLSCIAVCLINTAYAQKHFQVSVKLDSSINPKMIKYQYNDGKTLQFFPDTFNNNRKVVLQGTYYSTYASFNISYIDKNNDYYLSDFFIGDKNASIDFFYKPNPNQLLLYDRIDNARPIYDTVTNKTYRELTHFNSVENLAVYDFYRKNKEQLNTNDSLRKVYLQMIKLVDIRSMQFLKNYSDDYFSFWYFINNINKRAFRTDTAYLKEQLAYFKSTFPEKYTQSIEGIEFIKTCEGVINPLKTNEKAPPFTVKTIDGKSISLTNLKGKYVLLDFWATWCAPCMQEVPFIKDIRKNYTQNKLAIIGISQDRDFNRLKQVIKQHGMNWVHYYDKETEISRLYGIDEFPTLILLNDRGKIIYKSDHIKDDKVEIPKLLKGLI</sequence>
<dbReference type="SUPFAM" id="SSF52833">
    <property type="entry name" value="Thioredoxin-like"/>
    <property type="match status" value="1"/>
</dbReference>
<keyword evidence="3" id="KW-1015">Disulfide bond</keyword>
<dbReference type="PANTHER" id="PTHR42852">
    <property type="entry name" value="THIOL:DISULFIDE INTERCHANGE PROTEIN DSBE"/>
    <property type="match status" value="1"/>
</dbReference>
<feature type="domain" description="Thioredoxin" evidence="6">
    <location>
        <begin position="246"/>
        <end position="384"/>
    </location>
</feature>
<dbReference type="EMBL" id="FNAI01000017">
    <property type="protein sequence ID" value="SDF41327.1"/>
    <property type="molecule type" value="Genomic_DNA"/>
</dbReference>
<dbReference type="PANTHER" id="PTHR42852:SF6">
    <property type="entry name" value="THIOL:DISULFIDE INTERCHANGE PROTEIN DSBE"/>
    <property type="match status" value="1"/>
</dbReference>
<evidence type="ECO:0000256" key="4">
    <source>
        <dbReference type="ARBA" id="ARBA00023284"/>
    </source>
</evidence>
<comment type="subcellular location">
    <subcellularLocation>
        <location evidence="1">Cell envelope</location>
    </subcellularLocation>
</comment>
<dbReference type="RefSeq" id="WP_091155239.1">
    <property type="nucleotide sequence ID" value="NZ_FNAI01000017.1"/>
</dbReference>
<evidence type="ECO:0000256" key="2">
    <source>
        <dbReference type="ARBA" id="ARBA00022748"/>
    </source>
</evidence>
<evidence type="ECO:0000259" key="6">
    <source>
        <dbReference type="PROSITE" id="PS51352"/>
    </source>
</evidence>
<evidence type="ECO:0000313" key="7">
    <source>
        <dbReference type="EMBL" id="SDF41327.1"/>
    </source>
</evidence>
<dbReference type="STRING" id="1391627.SAMN05216464_117108"/>
<gene>
    <name evidence="7" type="ORF">SAMN05216464_117108</name>
</gene>
<feature type="chain" id="PRO_5011545996" evidence="5">
    <location>
        <begin position="21"/>
        <end position="384"/>
    </location>
</feature>